<proteinExistence type="predicted"/>
<name>A0A1D7TYW4_9HYPH</name>
<evidence type="ECO:0000313" key="1">
    <source>
        <dbReference type="EMBL" id="AOO80309.1"/>
    </source>
</evidence>
<dbReference type="KEGG" id="bvv:BHK69_07365"/>
<dbReference type="STRING" id="1526658.BHK69_07365"/>
<protein>
    <recommendedName>
        <fullName evidence="3">PD-(D/E)XK motif protein</fullName>
    </recommendedName>
</protein>
<sequence length="347" mass="37601">MRSRSNSRQVVSTDSPLDHWTMLRRGGQASTGLEIPSIDTGIETGFGRVRLALGSAGELRLLLPVRQSERIADIPANQSLHIGVSTYLLNGTPIRYLDIVCLNAALDGAFADVCAEIIRRISDGAAPTEASLTTLDDFRSLLIVPSAEVTSQEMRGLIAELVMLRRLLNLDPRAWRLWRGPLMERHDFRGGSFAIEVKSSARVAGRSVTISSIDQLVAPVEGALHLYLLQLEEAAGTDLSISRLAAESISMASDPQQIRDLLAALGCADPDARAWNRASFRIEGEHQYAVDAAFPRIVPESFIAEAVPEGVVSLSYTIDLAAAEGSRLDALAAETHVREMIACLDHP</sequence>
<dbReference type="Proteomes" id="UP000094969">
    <property type="component" value="Chromosome"/>
</dbReference>
<gene>
    <name evidence="1" type="ORF">BHK69_07365</name>
</gene>
<dbReference type="AlphaFoldDB" id="A0A1D7TYW4"/>
<dbReference type="Pfam" id="PF14390">
    <property type="entry name" value="DUF4420"/>
    <property type="match status" value="1"/>
</dbReference>
<dbReference type="InterPro" id="IPR025534">
    <property type="entry name" value="DUF4420"/>
</dbReference>
<keyword evidence="2" id="KW-1185">Reference proteome</keyword>
<organism evidence="1 2">
    <name type="scientific">Bosea vaviloviae</name>
    <dbReference type="NCBI Taxonomy" id="1526658"/>
    <lineage>
        <taxon>Bacteria</taxon>
        <taxon>Pseudomonadati</taxon>
        <taxon>Pseudomonadota</taxon>
        <taxon>Alphaproteobacteria</taxon>
        <taxon>Hyphomicrobiales</taxon>
        <taxon>Boseaceae</taxon>
        <taxon>Bosea</taxon>
    </lineage>
</organism>
<evidence type="ECO:0008006" key="3">
    <source>
        <dbReference type="Google" id="ProtNLM"/>
    </source>
</evidence>
<evidence type="ECO:0000313" key="2">
    <source>
        <dbReference type="Proteomes" id="UP000094969"/>
    </source>
</evidence>
<accession>A0A1D7TYW4</accession>
<reference evidence="1 2" key="1">
    <citation type="journal article" date="2015" name="Antonie Van Leeuwenhoek">
        <title>Bosea vaviloviae sp. nov., a new species of slow-growing rhizobia isolated from nodules of the relict species Vavilovia formosa (Stev.) Fed.</title>
        <authorList>
            <person name="Safronova V.I."/>
            <person name="Kuznetsova I.G."/>
            <person name="Sazanova A.L."/>
            <person name="Kimeklis A.K."/>
            <person name="Belimov A.A."/>
            <person name="Andronov E.E."/>
            <person name="Pinaev A.G."/>
            <person name="Chizhevskaya E.P."/>
            <person name="Pukhaev A.R."/>
            <person name="Popov K.P."/>
            <person name="Willems A."/>
            <person name="Tikhonovich I.A."/>
        </authorList>
    </citation>
    <scope>NUCLEOTIDE SEQUENCE [LARGE SCALE GENOMIC DNA]</scope>
    <source>
        <strain evidence="1 2">Vaf18</strain>
    </source>
</reference>
<dbReference type="EMBL" id="CP017147">
    <property type="protein sequence ID" value="AOO80309.1"/>
    <property type="molecule type" value="Genomic_DNA"/>
</dbReference>